<keyword evidence="8" id="KW-0732">Signal</keyword>
<dbReference type="SMART" id="SM00020">
    <property type="entry name" value="Tryp_SPc"/>
    <property type="match status" value="1"/>
</dbReference>
<dbReference type="InterPro" id="IPR001314">
    <property type="entry name" value="Peptidase_S1A"/>
</dbReference>
<dbReference type="GO" id="GO:0006508">
    <property type="term" value="P:proteolysis"/>
    <property type="evidence" value="ECO:0007669"/>
    <property type="project" value="UniProtKB-KW"/>
</dbReference>
<organism evidence="10">
    <name type="scientific">Tenebrio molitor</name>
    <name type="common">Yellow mealworm beetle</name>
    <dbReference type="NCBI Taxonomy" id="7067"/>
    <lineage>
        <taxon>Eukaryota</taxon>
        <taxon>Metazoa</taxon>
        <taxon>Ecdysozoa</taxon>
        <taxon>Arthropoda</taxon>
        <taxon>Hexapoda</taxon>
        <taxon>Insecta</taxon>
        <taxon>Pterygota</taxon>
        <taxon>Neoptera</taxon>
        <taxon>Endopterygota</taxon>
        <taxon>Coleoptera</taxon>
        <taxon>Polyphaga</taxon>
        <taxon>Cucujiformia</taxon>
        <taxon>Tenebrionidae</taxon>
        <taxon>Tenebrio</taxon>
    </lineage>
</organism>
<feature type="signal peptide" evidence="8">
    <location>
        <begin position="1"/>
        <end position="18"/>
    </location>
</feature>
<feature type="chain" id="PRO_5033678633" evidence="8">
    <location>
        <begin position="19"/>
        <end position="332"/>
    </location>
</feature>
<evidence type="ECO:0000313" key="10">
    <source>
        <dbReference type="EMBL" id="QWS65020.1"/>
    </source>
</evidence>
<dbReference type="FunFam" id="2.40.10.10:FF:000034">
    <property type="entry name" value="Eupolytin"/>
    <property type="match status" value="1"/>
</dbReference>
<accession>A0A8F2D8H1</accession>
<evidence type="ECO:0000256" key="1">
    <source>
        <dbReference type="ARBA" id="ARBA00007664"/>
    </source>
</evidence>
<sequence length="332" mass="36055">MKCFRMILFGCLLSNSLCTNHEPKVVGGTEVTDRSNFPYQAYLLYIDTIPYCGATIITERHVLTAAHCCFPTASLAQPSEISVVTGNLDLNDRSNVKQVENIMVHENYDRYSLYNDIAIIKISETFQPWTNNIRPIHLNIDDVDSGTCTVSGWGTTISGDNQMHHKLIYVEVPIVEKEKCRSTYLNAGISIGENRICAGTFGKDACQGDSGGPLVCSDKLTGVVSSGIDCGDAVYPGLYTEVAKYIEWIKLHTSDTTTSSTVASTFSTSTSKSTSTSTSSVSTDSTENSTNSTGTTTIVSSTPTQSSSTNNRMAFSVVLLTLIKIILVFYNL</sequence>
<keyword evidence="2 6" id="KW-0645">Protease</keyword>
<keyword evidence="4 6" id="KW-0720">Serine protease</keyword>
<dbReference type="PANTHER" id="PTHR24276">
    <property type="entry name" value="POLYSERASE-RELATED"/>
    <property type="match status" value="1"/>
</dbReference>
<dbReference type="PANTHER" id="PTHR24276:SF91">
    <property type="entry name" value="AT26814P-RELATED"/>
    <property type="match status" value="1"/>
</dbReference>
<evidence type="ECO:0000256" key="4">
    <source>
        <dbReference type="ARBA" id="ARBA00022825"/>
    </source>
</evidence>
<evidence type="ECO:0000256" key="2">
    <source>
        <dbReference type="ARBA" id="ARBA00022670"/>
    </source>
</evidence>
<dbReference type="AlphaFoldDB" id="A0A8F2D8H1"/>
<dbReference type="InterPro" id="IPR009003">
    <property type="entry name" value="Peptidase_S1_PA"/>
</dbReference>
<proteinExistence type="evidence at transcript level"/>
<comment type="similarity">
    <text evidence="1">Belongs to the peptidase S1 family.</text>
</comment>
<evidence type="ECO:0000256" key="7">
    <source>
        <dbReference type="SAM" id="MobiDB-lite"/>
    </source>
</evidence>
<dbReference type="InterPro" id="IPR001254">
    <property type="entry name" value="Trypsin_dom"/>
</dbReference>
<dbReference type="Pfam" id="PF00089">
    <property type="entry name" value="Trypsin"/>
    <property type="match status" value="1"/>
</dbReference>
<evidence type="ECO:0000256" key="8">
    <source>
        <dbReference type="SAM" id="SignalP"/>
    </source>
</evidence>
<feature type="domain" description="Peptidase S1" evidence="9">
    <location>
        <begin position="25"/>
        <end position="254"/>
    </location>
</feature>
<protein>
    <submittedName>
        <fullName evidence="10">Trypsin-like serine peptidase</fullName>
    </submittedName>
</protein>
<dbReference type="InterPro" id="IPR033116">
    <property type="entry name" value="TRYPSIN_SER"/>
</dbReference>
<dbReference type="GO" id="GO:0004252">
    <property type="term" value="F:serine-type endopeptidase activity"/>
    <property type="evidence" value="ECO:0007669"/>
    <property type="project" value="InterPro"/>
</dbReference>
<keyword evidence="5" id="KW-1015">Disulfide bond</keyword>
<dbReference type="InterPro" id="IPR050430">
    <property type="entry name" value="Peptidase_S1"/>
</dbReference>
<name>A0A8F2D8H1_TENMO</name>
<dbReference type="Gene3D" id="2.40.10.10">
    <property type="entry name" value="Trypsin-like serine proteases"/>
    <property type="match status" value="1"/>
</dbReference>
<dbReference type="PRINTS" id="PR00722">
    <property type="entry name" value="CHYMOTRYPSIN"/>
</dbReference>
<dbReference type="InterPro" id="IPR018114">
    <property type="entry name" value="TRYPSIN_HIS"/>
</dbReference>
<evidence type="ECO:0000256" key="6">
    <source>
        <dbReference type="RuleBase" id="RU363034"/>
    </source>
</evidence>
<evidence type="ECO:0000256" key="3">
    <source>
        <dbReference type="ARBA" id="ARBA00022801"/>
    </source>
</evidence>
<dbReference type="PROSITE" id="PS00135">
    <property type="entry name" value="TRYPSIN_SER"/>
    <property type="match status" value="1"/>
</dbReference>
<dbReference type="SUPFAM" id="SSF50494">
    <property type="entry name" value="Trypsin-like serine proteases"/>
    <property type="match status" value="1"/>
</dbReference>
<dbReference type="PROSITE" id="PS00134">
    <property type="entry name" value="TRYPSIN_HIS"/>
    <property type="match status" value="1"/>
</dbReference>
<dbReference type="EMBL" id="MW628482">
    <property type="protein sequence ID" value="QWS65061.1"/>
    <property type="molecule type" value="mRNA"/>
</dbReference>
<reference evidence="10" key="1">
    <citation type="submission" date="2021-02" db="EMBL/GenBank/DDBJ databases">
        <authorList>
            <person name="Oppert B.S."/>
            <person name="Elpidina E."/>
            <person name="Tereshchenkova V."/>
            <person name="Zhiganov N."/>
            <person name="Filippova I."/>
        </authorList>
    </citation>
    <scope>NUCLEOTIDE SEQUENCE</scope>
</reference>
<keyword evidence="3 6" id="KW-0378">Hydrolase</keyword>
<evidence type="ECO:0000259" key="9">
    <source>
        <dbReference type="PROSITE" id="PS50240"/>
    </source>
</evidence>
<dbReference type="CDD" id="cd00190">
    <property type="entry name" value="Tryp_SPc"/>
    <property type="match status" value="1"/>
</dbReference>
<dbReference type="InterPro" id="IPR043504">
    <property type="entry name" value="Peptidase_S1_PA_chymotrypsin"/>
</dbReference>
<evidence type="ECO:0000256" key="5">
    <source>
        <dbReference type="ARBA" id="ARBA00023157"/>
    </source>
</evidence>
<feature type="region of interest" description="Disordered" evidence="7">
    <location>
        <begin position="261"/>
        <end position="309"/>
    </location>
</feature>
<dbReference type="PROSITE" id="PS50240">
    <property type="entry name" value="TRYPSIN_DOM"/>
    <property type="match status" value="1"/>
</dbReference>
<dbReference type="EMBL" id="MW603463">
    <property type="protein sequence ID" value="QWS65020.1"/>
    <property type="molecule type" value="mRNA"/>
</dbReference>